<feature type="transmembrane region" description="Helical" evidence="1">
    <location>
        <begin position="14"/>
        <end position="35"/>
    </location>
</feature>
<sequence>MESITNVVNIQQSAMPLVAIAAAIILCVWVIARAAKLWKDAERRKKCAWALACVAASIVCAAFVFASPAAEIWWALASCVLAFVGSVLTNEVPEDVE</sequence>
<dbReference type="SUPFAM" id="SSF103473">
    <property type="entry name" value="MFS general substrate transporter"/>
    <property type="match status" value="1"/>
</dbReference>
<keyword evidence="1" id="KW-0472">Membrane</keyword>
<feature type="transmembrane region" description="Helical" evidence="1">
    <location>
        <begin position="47"/>
        <end position="66"/>
    </location>
</feature>
<evidence type="ECO:0000256" key="1">
    <source>
        <dbReference type="SAM" id="Phobius"/>
    </source>
</evidence>
<protein>
    <recommendedName>
        <fullName evidence="4">DUF2516 family protein</fullName>
    </recommendedName>
</protein>
<dbReference type="InterPro" id="IPR036259">
    <property type="entry name" value="MFS_trans_sf"/>
</dbReference>
<comment type="caution">
    <text evidence="2">The sequence shown here is derived from an EMBL/GenBank/DDBJ whole genome shotgun (WGS) entry which is preliminary data.</text>
</comment>
<proteinExistence type="predicted"/>
<organism evidence="2 3">
    <name type="scientific">Kribbibacterium absianum</name>
    <dbReference type="NCBI Taxonomy" id="3044210"/>
    <lineage>
        <taxon>Bacteria</taxon>
        <taxon>Bacillati</taxon>
        <taxon>Actinomycetota</taxon>
        <taxon>Coriobacteriia</taxon>
        <taxon>Coriobacteriales</taxon>
        <taxon>Kribbibacteriaceae</taxon>
        <taxon>Kribbibacterium</taxon>
    </lineage>
</organism>
<gene>
    <name evidence="2" type="ORF">QJ043_05445</name>
</gene>
<keyword evidence="1" id="KW-0812">Transmembrane</keyword>
<dbReference type="Proteomes" id="UP001431693">
    <property type="component" value="Unassembled WGS sequence"/>
</dbReference>
<keyword evidence="1" id="KW-1133">Transmembrane helix</keyword>
<evidence type="ECO:0000313" key="2">
    <source>
        <dbReference type="EMBL" id="MDJ1129524.1"/>
    </source>
</evidence>
<keyword evidence="3" id="KW-1185">Reference proteome</keyword>
<dbReference type="EMBL" id="JASJEX010000002">
    <property type="protein sequence ID" value="MDJ1129524.1"/>
    <property type="molecule type" value="Genomic_DNA"/>
</dbReference>
<dbReference type="Gene3D" id="1.20.1250.20">
    <property type="entry name" value="MFS general substrate transporter like domains"/>
    <property type="match status" value="1"/>
</dbReference>
<dbReference type="RefSeq" id="WP_283713689.1">
    <property type="nucleotide sequence ID" value="NZ_JASJEW010000006.1"/>
</dbReference>
<accession>A0ABT6ZKE6</accession>
<evidence type="ECO:0000313" key="3">
    <source>
        <dbReference type="Proteomes" id="UP001431693"/>
    </source>
</evidence>
<name>A0ABT6ZKE6_9ACTN</name>
<reference evidence="2" key="1">
    <citation type="submission" date="2023-05" db="EMBL/GenBank/DDBJ databases">
        <title>[olsenella] sp. nov., isolated from a pig farm feces dump.</title>
        <authorList>
            <person name="Chang Y.-H."/>
        </authorList>
    </citation>
    <scope>NUCLEOTIDE SEQUENCE</scope>
    <source>
        <strain evidence="2">YH-ols2217</strain>
    </source>
</reference>
<evidence type="ECO:0008006" key="4">
    <source>
        <dbReference type="Google" id="ProtNLM"/>
    </source>
</evidence>